<dbReference type="InterPro" id="IPR006630">
    <property type="entry name" value="La_HTH"/>
</dbReference>
<organism evidence="5">
    <name type="scientific">Ananas comosus var. bracteatus</name>
    <name type="common">red pineapple</name>
    <dbReference type="NCBI Taxonomy" id="296719"/>
    <lineage>
        <taxon>Eukaryota</taxon>
        <taxon>Viridiplantae</taxon>
        <taxon>Streptophyta</taxon>
        <taxon>Embryophyta</taxon>
        <taxon>Tracheophyta</taxon>
        <taxon>Spermatophyta</taxon>
        <taxon>Magnoliopsida</taxon>
        <taxon>Liliopsida</taxon>
        <taxon>Poales</taxon>
        <taxon>Bromeliaceae</taxon>
        <taxon>Bromelioideae</taxon>
        <taxon>Ananas</taxon>
    </lineage>
</organism>
<dbReference type="InterPro" id="IPR045180">
    <property type="entry name" value="La_dom_prot"/>
</dbReference>
<dbReference type="GO" id="GO:0000339">
    <property type="term" value="F:RNA cap binding"/>
    <property type="evidence" value="ECO:0007669"/>
    <property type="project" value="InterPro"/>
</dbReference>
<keyword evidence="1 2" id="KW-0694">RNA-binding</keyword>
<evidence type="ECO:0000313" key="5">
    <source>
        <dbReference type="EMBL" id="CAD1839941.1"/>
    </source>
</evidence>
<name>A0A6V7QAC9_ANACO</name>
<dbReference type="AlphaFoldDB" id="A0A6V7QAC9"/>
<feature type="domain" description="HTH La-type RNA-binding" evidence="4">
    <location>
        <begin position="321"/>
        <end position="410"/>
    </location>
</feature>
<feature type="compositionally biased region" description="Basic and acidic residues" evidence="3">
    <location>
        <begin position="942"/>
        <end position="954"/>
    </location>
</feature>
<dbReference type="SMART" id="SM00684">
    <property type="entry name" value="DM15"/>
    <property type="match status" value="3"/>
</dbReference>
<evidence type="ECO:0000259" key="4">
    <source>
        <dbReference type="PROSITE" id="PS50961"/>
    </source>
</evidence>
<dbReference type="EMBL" id="LR862134">
    <property type="protein sequence ID" value="CAD1839941.1"/>
    <property type="molecule type" value="Genomic_DNA"/>
</dbReference>
<evidence type="ECO:0000256" key="2">
    <source>
        <dbReference type="PROSITE-ProRule" id="PRU00332"/>
    </source>
</evidence>
<dbReference type="SMART" id="SM00715">
    <property type="entry name" value="LA"/>
    <property type="match status" value="1"/>
</dbReference>
<reference evidence="5" key="1">
    <citation type="submission" date="2020-07" db="EMBL/GenBank/DDBJ databases">
        <authorList>
            <person name="Lin J."/>
        </authorList>
    </citation>
    <scope>NUCLEOTIDE SEQUENCE</scope>
</reference>
<sequence>MEGGGGGGEAARPDPAGPRGVVVPVEEDAGGVSAGAGAGGGEERRGAGDGNGVMARSSGCEAEGAGVSGAGREGLGSRERGCGGAASASSGADIELESLYGSTGPHKSDGFNSNPPNKYHRSHHRRNGPKHYPLASGAPPFPVPLPYHPQPGQPMMYPIVHHPPVMVHEYRYQAGPFVPIGQARGVDTTRNLPQPPPRGDPNTWGPGAGTFGSRPHNIHEPGSHYNPPLYNMNMPRGVGPRTFFRPVSPNFGFAPGFVHGPAFPGPPPPPAMYYVPAVPPEIVRAPHFIAHPPSPAHADLTPSEVELREKKPSEKELKEKKSPEEELREKILNQIEYYFSDKNLPTDGYLLSVLDEQGWVSISIIAGFRRVRNLTTDVPLILDALRSSSLIEVQGDKIRRRNDWHKWVSNSTNSVSMESQPIITMESKDKGAMDNSGISNETAESQATCESQEEKSNIQDKSVLEWNVVKAQTAAADSQETATLSTNCGIEVKKLLTQSSGRSEMQNIDGFTNGFVIESPSFVGIKAHSCLMKSWSLSRHLLKKVIIVQMEGDCANNLVDDEEDEMDVNDQDVHRLIIVTQDIRIDKDDKAGSRESKSISNEIASAISDGLYFYEQELQAKRSGNQNISRGEVRDGGSRHSNFGSHTTDSKGSTTVSGNNGYKDTGHATSRRRHNKGNNSQTHASQKQRLFPSNFRCYPNGRNRQGIVSESPPGTSIGFFFGSTPPENCGPICSKLSSSSLAFPPGSSPPVGSMPKSFPPFQHPSHQLLEENKFKQQKYLKFHKRCLNDRKKLGIGCSQEMNTLYWFWSYFLRDMFNKSMYDEFRKLALEDAAAKYNYGLECLFRFYSYGLEKSFKEDIYEDFEQLTLEFYQKGNLYGLEKYWAFHHYRDSSKPLKKHPELERLLREEYRTLDDFRSKEKVGKAGGKECISSTTSSSSNNSTEKERDHATACHS</sequence>
<dbReference type="Pfam" id="PF05383">
    <property type="entry name" value="La"/>
    <property type="match status" value="1"/>
</dbReference>
<dbReference type="PANTHER" id="PTHR22792">
    <property type="entry name" value="LUPUS LA PROTEIN-RELATED"/>
    <property type="match status" value="1"/>
</dbReference>
<feature type="region of interest" description="Disordered" evidence="3">
    <location>
        <begin position="1"/>
        <end position="137"/>
    </location>
</feature>
<dbReference type="PROSITE" id="PS50961">
    <property type="entry name" value="HTH_LA"/>
    <property type="match status" value="1"/>
</dbReference>
<dbReference type="InterPro" id="IPR006607">
    <property type="entry name" value="DM15"/>
</dbReference>
<feature type="region of interest" description="Disordered" evidence="3">
    <location>
        <begin position="623"/>
        <end position="690"/>
    </location>
</feature>
<protein>
    <recommendedName>
        <fullName evidence="4">HTH La-type RNA-binding domain-containing protein</fullName>
    </recommendedName>
</protein>
<feature type="compositionally biased region" description="Basic residues" evidence="3">
    <location>
        <begin position="118"/>
        <end position="129"/>
    </location>
</feature>
<dbReference type="InterPro" id="IPR036390">
    <property type="entry name" value="WH_DNA-bd_sf"/>
</dbReference>
<feature type="region of interest" description="Disordered" evidence="3">
    <location>
        <begin position="919"/>
        <end position="954"/>
    </location>
</feature>
<evidence type="ECO:0000256" key="1">
    <source>
        <dbReference type="ARBA" id="ARBA00022884"/>
    </source>
</evidence>
<gene>
    <name evidence="5" type="ORF">CB5_LOCUS23152</name>
</gene>
<feature type="region of interest" description="Disordered" evidence="3">
    <location>
        <begin position="428"/>
        <end position="458"/>
    </location>
</feature>
<feature type="compositionally biased region" description="Polar residues" evidence="3">
    <location>
        <begin position="677"/>
        <end position="688"/>
    </location>
</feature>
<feature type="region of interest" description="Disordered" evidence="3">
    <location>
        <begin position="193"/>
        <end position="216"/>
    </location>
</feature>
<dbReference type="GO" id="GO:0048255">
    <property type="term" value="P:mRNA stabilization"/>
    <property type="evidence" value="ECO:0007669"/>
    <property type="project" value="InterPro"/>
</dbReference>
<dbReference type="Pfam" id="PF21071">
    <property type="entry name" value="LARP1_HEAT"/>
    <property type="match status" value="1"/>
</dbReference>
<feature type="compositionally biased region" description="Polar residues" evidence="3">
    <location>
        <begin position="639"/>
        <end position="662"/>
    </location>
</feature>
<proteinExistence type="predicted"/>
<dbReference type="InterPro" id="IPR036388">
    <property type="entry name" value="WH-like_DNA-bd_sf"/>
</dbReference>
<dbReference type="CDD" id="cd07323">
    <property type="entry name" value="LAM"/>
    <property type="match status" value="1"/>
</dbReference>
<feature type="compositionally biased region" description="Low complexity" evidence="3">
    <location>
        <begin position="931"/>
        <end position="941"/>
    </location>
</feature>
<feature type="compositionally biased region" description="Polar residues" evidence="3">
    <location>
        <begin position="436"/>
        <end position="450"/>
    </location>
</feature>
<dbReference type="SUPFAM" id="SSF46785">
    <property type="entry name" value="Winged helix' DNA-binding domain"/>
    <property type="match status" value="1"/>
</dbReference>
<dbReference type="Gene3D" id="1.10.10.10">
    <property type="entry name" value="Winged helix-like DNA-binding domain superfamily/Winged helix DNA-binding domain"/>
    <property type="match status" value="1"/>
</dbReference>
<accession>A0A6V7QAC9</accession>
<evidence type="ECO:0000256" key="3">
    <source>
        <dbReference type="SAM" id="MobiDB-lite"/>
    </source>
</evidence>
<dbReference type="PANTHER" id="PTHR22792:SF101">
    <property type="entry name" value="LA-RELATED PROTEIN 1A"/>
    <property type="match status" value="1"/>
</dbReference>